<dbReference type="Proteomes" id="UP000297792">
    <property type="component" value="Unassembled WGS sequence"/>
</dbReference>
<dbReference type="EMBL" id="RWKA01000002">
    <property type="protein sequence ID" value="TGB46942.1"/>
    <property type="molecule type" value="Genomic_DNA"/>
</dbReference>
<reference evidence="1 2" key="1">
    <citation type="submission" date="2018-12" db="EMBL/GenBank/DDBJ databases">
        <title>Draft genome sequences of Mycolicibacterium peregrinum isolated from a pig with lymphadenitis and from soil on the same Japanese pig farm.</title>
        <authorList>
            <person name="Komatsu T."/>
            <person name="Ohya K."/>
            <person name="Sawai K."/>
            <person name="Odoi J.O."/>
            <person name="Otsu K."/>
            <person name="Ota A."/>
            <person name="Ito T."/>
            <person name="Kawai M."/>
            <person name="Maruyama F."/>
        </authorList>
    </citation>
    <scope>NUCLEOTIDE SEQUENCE [LARGE SCALE GENOMIC DNA]</scope>
    <source>
        <strain evidence="1 2">138</strain>
    </source>
</reference>
<dbReference type="AlphaFoldDB" id="A0A4Z0HXQ4"/>
<keyword evidence="2" id="KW-1185">Reference proteome</keyword>
<gene>
    <name evidence="1" type="ORF">EJD98_03465</name>
</gene>
<evidence type="ECO:0000313" key="2">
    <source>
        <dbReference type="Proteomes" id="UP000297792"/>
    </source>
</evidence>
<organism evidence="1 2">
    <name type="scientific">Mycolicibacterium peregrinum</name>
    <name type="common">Mycobacterium peregrinum</name>
    <dbReference type="NCBI Taxonomy" id="43304"/>
    <lineage>
        <taxon>Bacteria</taxon>
        <taxon>Bacillati</taxon>
        <taxon>Actinomycetota</taxon>
        <taxon>Actinomycetes</taxon>
        <taxon>Mycobacteriales</taxon>
        <taxon>Mycobacteriaceae</taxon>
        <taxon>Mycolicibacterium</taxon>
    </lineage>
</organism>
<name>A0A4Z0HXQ4_MYCPR</name>
<sequence>MPISIPGAGPDQNDGRGVGTSDVAVELAGTRSASGSLVMTAQQIAYTIAQFATTARHRVSQNRGRRQRWH</sequence>
<proteinExistence type="predicted"/>
<accession>A0A4Z0HXQ4</accession>
<dbReference type="RefSeq" id="WP_135359513.1">
    <property type="nucleotide sequence ID" value="NZ_RWJZ01000002.1"/>
</dbReference>
<comment type="caution">
    <text evidence="1">The sequence shown here is derived from an EMBL/GenBank/DDBJ whole genome shotgun (WGS) entry which is preliminary data.</text>
</comment>
<protein>
    <submittedName>
        <fullName evidence="1">Uncharacterized protein</fullName>
    </submittedName>
</protein>
<evidence type="ECO:0000313" key="1">
    <source>
        <dbReference type="EMBL" id="TGB46942.1"/>
    </source>
</evidence>